<gene>
    <name evidence="2" type="ORF">SETIT_9G172900v2</name>
</gene>
<sequence length="118" mass="13102">MMMSCGRPLQRTTTSCWRCGWRTTMSHDVSLAAATSDGPRRLRQQGVGRRAAAGSCASGRGEKVKEWRGGDLMVADWRDPLVMGLTEHKAFHPYPSNQTQKCNCCILQTKHGMEPSHP</sequence>
<feature type="compositionally biased region" description="Low complexity" evidence="1">
    <location>
        <begin position="48"/>
        <end position="59"/>
    </location>
</feature>
<feature type="region of interest" description="Disordered" evidence="1">
    <location>
        <begin position="35"/>
        <end position="60"/>
    </location>
</feature>
<organism evidence="2">
    <name type="scientific">Setaria italica</name>
    <name type="common">Foxtail millet</name>
    <name type="synonym">Panicum italicum</name>
    <dbReference type="NCBI Taxonomy" id="4555"/>
    <lineage>
        <taxon>Eukaryota</taxon>
        <taxon>Viridiplantae</taxon>
        <taxon>Streptophyta</taxon>
        <taxon>Embryophyta</taxon>
        <taxon>Tracheophyta</taxon>
        <taxon>Spermatophyta</taxon>
        <taxon>Magnoliopsida</taxon>
        <taxon>Liliopsida</taxon>
        <taxon>Poales</taxon>
        <taxon>Poaceae</taxon>
        <taxon>PACMAD clade</taxon>
        <taxon>Panicoideae</taxon>
        <taxon>Panicodae</taxon>
        <taxon>Paniceae</taxon>
        <taxon>Cenchrinae</taxon>
        <taxon>Setaria</taxon>
    </lineage>
</organism>
<dbReference type="AlphaFoldDB" id="A0A368SHR7"/>
<reference evidence="2" key="2">
    <citation type="submission" date="2015-07" db="EMBL/GenBank/DDBJ databases">
        <authorList>
            <person name="Noorani M."/>
        </authorList>
    </citation>
    <scope>NUCLEOTIDE SEQUENCE</scope>
    <source>
        <strain evidence="2">Yugu1</strain>
    </source>
</reference>
<proteinExistence type="predicted"/>
<name>A0A368SHR7_SETIT</name>
<dbReference type="EMBL" id="CM003536">
    <property type="protein sequence ID" value="RCV41911.1"/>
    <property type="molecule type" value="Genomic_DNA"/>
</dbReference>
<evidence type="ECO:0000256" key="1">
    <source>
        <dbReference type="SAM" id="MobiDB-lite"/>
    </source>
</evidence>
<protein>
    <submittedName>
        <fullName evidence="2">Uncharacterized protein</fullName>
    </submittedName>
</protein>
<accession>A0A368SHR7</accession>
<reference evidence="2" key="1">
    <citation type="journal article" date="2012" name="Nat. Biotechnol.">
        <title>Reference genome sequence of the model plant Setaria.</title>
        <authorList>
            <person name="Bennetzen J.L."/>
            <person name="Schmutz J."/>
            <person name="Wang H."/>
            <person name="Percifield R."/>
            <person name="Hawkins J."/>
            <person name="Pontaroli A.C."/>
            <person name="Estep M."/>
            <person name="Feng L."/>
            <person name="Vaughn J.N."/>
            <person name="Grimwood J."/>
            <person name="Jenkins J."/>
            <person name="Barry K."/>
            <person name="Lindquist E."/>
            <person name="Hellsten U."/>
            <person name="Deshpande S."/>
            <person name="Wang X."/>
            <person name="Wu X."/>
            <person name="Mitros T."/>
            <person name="Triplett J."/>
            <person name="Yang X."/>
            <person name="Ye C.Y."/>
            <person name="Mauro-Herrera M."/>
            <person name="Wang L."/>
            <person name="Li P."/>
            <person name="Sharma M."/>
            <person name="Sharma R."/>
            <person name="Ronald P.C."/>
            <person name="Panaud O."/>
            <person name="Kellogg E.A."/>
            <person name="Brutnell T.P."/>
            <person name="Doust A.N."/>
            <person name="Tuskan G.A."/>
            <person name="Rokhsar D."/>
            <person name="Devos K.M."/>
        </authorList>
    </citation>
    <scope>NUCLEOTIDE SEQUENCE [LARGE SCALE GENOMIC DNA]</scope>
    <source>
        <strain evidence="2">Yugu1</strain>
    </source>
</reference>
<evidence type="ECO:0000313" key="2">
    <source>
        <dbReference type="EMBL" id="RCV41911.1"/>
    </source>
</evidence>